<keyword evidence="4" id="KW-0378">Hydrolase</keyword>
<reference evidence="11 12" key="1">
    <citation type="submission" date="2024-09" db="EMBL/GenBank/DDBJ databases">
        <title>The Natural Products Discovery Center: Release of the First 8490 Sequenced Strains for Exploring Actinobacteria Biosynthetic Diversity.</title>
        <authorList>
            <person name="Kalkreuter E."/>
            <person name="Kautsar S.A."/>
            <person name="Yang D."/>
            <person name="Bader C.D."/>
            <person name="Teijaro C.N."/>
            <person name="Fluegel L."/>
            <person name="Davis C.M."/>
            <person name="Simpson J.R."/>
            <person name="Lauterbach L."/>
            <person name="Steele A.D."/>
            <person name="Gui C."/>
            <person name="Meng S."/>
            <person name="Li G."/>
            <person name="Viehrig K."/>
            <person name="Ye F."/>
            <person name="Su P."/>
            <person name="Kiefer A.F."/>
            <person name="Nichols A."/>
            <person name="Cepeda A.J."/>
            <person name="Yan W."/>
            <person name="Fan B."/>
            <person name="Jiang Y."/>
            <person name="Adhikari A."/>
            <person name="Zheng C.-J."/>
            <person name="Schuster L."/>
            <person name="Cowan T.M."/>
            <person name="Smanski M.J."/>
            <person name="Chevrette M.G."/>
            <person name="De Carvalho L.P.S."/>
            <person name="Shen B."/>
        </authorList>
    </citation>
    <scope>NUCLEOTIDE SEQUENCE [LARGE SCALE GENOMIC DNA]</scope>
    <source>
        <strain evidence="11 12">NPDC058328</strain>
    </source>
</reference>
<evidence type="ECO:0000313" key="12">
    <source>
        <dbReference type="Proteomes" id="UP001601627"/>
    </source>
</evidence>
<dbReference type="PANTHER" id="PTHR33794:SF1">
    <property type="entry name" value="BACILLOLYSIN"/>
    <property type="match status" value="1"/>
</dbReference>
<keyword evidence="2" id="KW-0479">Metal-binding</keyword>
<evidence type="ECO:0000259" key="10">
    <source>
        <dbReference type="Pfam" id="PF07504"/>
    </source>
</evidence>
<keyword evidence="1" id="KW-0645">Protease</keyword>
<evidence type="ECO:0000256" key="2">
    <source>
        <dbReference type="ARBA" id="ARBA00022723"/>
    </source>
</evidence>
<dbReference type="InterPro" id="IPR011096">
    <property type="entry name" value="FTP_domain"/>
</dbReference>
<proteinExistence type="predicted"/>
<dbReference type="InterPro" id="IPR027268">
    <property type="entry name" value="Peptidase_M4/M1_CTD_sf"/>
</dbReference>
<evidence type="ECO:0000256" key="4">
    <source>
        <dbReference type="ARBA" id="ARBA00022801"/>
    </source>
</evidence>
<keyword evidence="5" id="KW-0862">Zinc</keyword>
<dbReference type="SUPFAM" id="SSF55486">
    <property type="entry name" value="Metalloproteases ('zincins'), catalytic domain"/>
    <property type="match status" value="1"/>
</dbReference>
<feature type="region of interest" description="Disordered" evidence="7">
    <location>
        <begin position="486"/>
        <end position="564"/>
    </location>
</feature>
<evidence type="ECO:0000259" key="8">
    <source>
        <dbReference type="Pfam" id="PF01447"/>
    </source>
</evidence>
<protein>
    <submittedName>
        <fullName evidence="11">M4 family metallopeptidase</fullName>
    </submittedName>
</protein>
<evidence type="ECO:0000256" key="1">
    <source>
        <dbReference type="ARBA" id="ARBA00022670"/>
    </source>
</evidence>
<evidence type="ECO:0000256" key="5">
    <source>
        <dbReference type="ARBA" id="ARBA00022833"/>
    </source>
</evidence>
<dbReference type="InterPro" id="IPR050728">
    <property type="entry name" value="Zinc_Metalloprotease_M4"/>
</dbReference>
<feature type="domain" description="FTP" evidence="10">
    <location>
        <begin position="48"/>
        <end position="79"/>
    </location>
</feature>
<feature type="domain" description="Peptidase M4 C-terminal" evidence="9">
    <location>
        <begin position="321"/>
        <end position="484"/>
    </location>
</feature>
<evidence type="ECO:0000256" key="7">
    <source>
        <dbReference type="SAM" id="MobiDB-lite"/>
    </source>
</evidence>
<dbReference type="Pfam" id="PF07504">
    <property type="entry name" value="FTP"/>
    <property type="match status" value="1"/>
</dbReference>
<feature type="domain" description="Peptidase M4" evidence="8">
    <location>
        <begin position="172"/>
        <end position="308"/>
    </location>
</feature>
<dbReference type="CDD" id="cd09597">
    <property type="entry name" value="M4_TLP"/>
    <property type="match status" value="1"/>
</dbReference>
<dbReference type="Gene3D" id="3.10.450.40">
    <property type="match status" value="1"/>
</dbReference>
<feature type="compositionally biased region" description="Low complexity" evidence="7">
    <location>
        <begin position="540"/>
        <end position="549"/>
    </location>
</feature>
<keyword evidence="3" id="KW-0732">Signal</keyword>
<sequence length="564" mass="59843">MLIAIVSGPAPYAAQAAPGGRNGEMLTHLAAGRDGERLIRVGATAGPRGLTYHAYQRTYRELPVVGGDFVAVTDASGNLMGTPLHGRPPIDVDVTPYLTPRRAAAAARTRMPGASSVSEPRLVVFAPGTEQRLAYEVVLTGTSRNGRPSRLHVIVDARSGAIPVTWDEVLDGSGNGYYYDDTVIDTRRTSSGYAMSDPDRRGLFCGIQGNGAVTGPDDSWGSGSGTDLETACADAYYAAQQEWNMLRDWLERDGFDGAGGAFPLFVGLNAVNAYWNGHTVNIGHTKDNQRQLTELDVVAHEFGHSVFQYTPGGFDGYTETYALNEATGDIFGALTEHYAHHPADEPDYVYAEEADALGRGPERVMYDPSAGPRDEPNCWSPQIPDTEVHDAAGPANHWFYLVAEGSDPGGDKPSSPICAGGPDSVTGLGIRTAGRIWMTALLQKTSFWEYADARVATLNAVTQLHPGDCARFDTVRAAWDAVSVPAQAAEPGRPGTCGEPADSFSLDVVPGTAETDAGGTASSTVVTHTTAGDPQTVDLAASASRSASRQCSTLRRSSRATRPY</sequence>
<feature type="compositionally biased region" description="Low complexity" evidence="7">
    <location>
        <begin position="518"/>
        <end position="531"/>
    </location>
</feature>
<organism evidence="11 12">
    <name type="scientific">Streptomyces marokkonensis</name>
    <dbReference type="NCBI Taxonomy" id="324855"/>
    <lineage>
        <taxon>Bacteria</taxon>
        <taxon>Bacillati</taxon>
        <taxon>Actinomycetota</taxon>
        <taxon>Actinomycetes</taxon>
        <taxon>Kitasatosporales</taxon>
        <taxon>Streptomycetaceae</taxon>
        <taxon>Streptomyces</taxon>
    </lineage>
</organism>
<accession>A0ABW6QHX4</accession>
<dbReference type="Pfam" id="PF02868">
    <property type="entry name" value="Peptidase_M4_C"/>
    <property type="match status" value="1"/>
</dbReference>
<evidence type="ECO:0000256" key="3">
    <source>
        <dbReference type="ARBA" id="ARBA00022729"/>
    </source>
</evidence>
<dbReference type="InterPro" id="IPR013856">
    <property type="entry name" value="Peptidase_M4_domain"/>
</dbReference>
<name>A0ABW6QHX4_9ACTN</name>
<dbReference type="Gene3D" id="1.10.390.10">
    <property type="entry name" value="Neutral Protease Domain 2"/>
    <property type="match status" value="1"/>
</dbReference>
<dbReference type="EMBL" id="JBHVZQ010000071">
    <property type="protein sequence ID" value="MFF1278821.1"/>
    <property type="molecule type" value="Genomic_DNA"/>
</dbReference>
<dbReference type="RefSeq" id="WP_388241632.1">
    <property type="nucleotide sequence ID" value="NZ_JBHVZQ010000071.1"/>
</dbReference>
<gene>
    <name evidence="11" type="ORF">ACFVZC_36530</name>
</gene>
<dbReference type="Gene3D" id="3.10.170.10">
    <property type="match status" value="1"/>
</dbReference>
<dbReference type="Proteomes" id="UP001601627">
    <property type="component" value="Unassembled WGS sequence"/>
</dbReference>
<evidence type="ECO:0000259" key="9">
    <source>
        <dbReference type="Pfam" id="PF02868"/>
    </source>
</evidence>
<keyword evidence="6" id="KW-0482">Metalloprotease</keyword>
<keyword evidence="12" id="KW-1185">Reference proteome</keyword>
<dbReference type="PANTHER" id="PTHR33794">
    <property type="entry name" value="BACILLOLYSIN"/>
    <property type="match status" value="1"/>
</dbReference>
<evidence type="ECO:0000256" key="6">
    <source>
        <dbReference type="ARBA" id="ARBA00023049"/>
    </source>
</evidence>
<dbReference type="InterPro" id="IPR001570">
    <property type="entry name" value="Peptidase_M4_C_domain"/>
</dbReference>
<dbReference type="Pfam" id="PF01447">
    <property type="entry name" value="Peptidase_M4"/>
    <property type="match status" value="1"/>
</dbReference>
<evidence type="ECO:0000313" key="11">
    <source>
        <dbReference type="EMBL" id="MFF1278821.1"/>
    </source>
</evidence>
<comment type="caution">
    <text evidence="11">The sequence shown here is derived from an EMBL/GenBank/DDBJ whole genome shotgun (WGS) entry which is preliminary data.</text>
</comment>